<evidence type="ECO:0000313" key="2">
    <source>
        <dbReference type="Proteomes" id="UP001165064"/>
    </source>
</evidence>
<organism evidence="1 2">
    <name type="scientific">Ambrosiozyma monospora</name>
    <name type="common">Yeast</name>
    <name type="synonym">Endomycopsis monosporus</name>
    <dbReference type="NCBI Taxonomy" id="43982"/>
    <lineage>
        <taxon>Eukaryota</taxon>
        <taxon>Fungi</taxon>
        <taxon>Dikarya</taxon>
        <taxon>Ascomycota</taxon>
        <taxon>Saccharomycotina</taxon>
        <taxon>Pichiomycetes</taxon>
        <taxon>Pichiales</taxon>
        <taxon>Pichiaceae</taxon>
        <taxon>Ambrosiozyma</taxon>
    </lineage>
</organism>
<accession>A0ACB5TUH2</accession>
<dbReference type="Proteomes" id="UP001165064">
    <property type="component" value="Unassembled WGS sequence"/>
</dbReference>
<proteinExistence type="predicted"/>
<reference evidence="1" key="1">
    <citation type="submission" date="2023-04" db="EMBL/GenBank/DDBJ databases">
        <title>Ambrosiozyma monospora NBRC 10751.</title>
        <authorList>
            <person name="Ichikawa N."/>
            <person name="Sato H."/>
            <person name="Tonouchi N."/>
        </authorList>
    </citation>
    <scope>NUCLEOTIDE SEQUENCE</scope>
    <source>
        <strain evidence="1">NBRC 10751</strain>
    </source>
</reference>
<gene>
    <name evidence="1" type="ORF">Amon02_000978900</name>
</gene>
<keyword evidence="2" id="KW-1185">Reference proteome</keyword>
<dbReference type="EMBL" id="BSXS01009507">
    <property type="protein sequence ID" value="GME95683.1"/>
    <property type="molecule type" value="Genomic_DNA"/>
</dbReference>
<sequence>MESAYSTAVNTHRTVQIATVSLTDSTGGVYSSPETHVFMTTEASTLAMPSFHSYQSAKSPSSFTVATRIHSNVHIATIMMTNSAGNVTASKQTQTMMTSEAVTLPVNSNGQLISNSTESYSSYTTLTRTHNTVRIATVSLTNSAGSVTTSLQTQSYQTADVFTYPVNSAGQIVSTESYSSFTTSTRTHNTVIVSTVQFTNSAGQLTSSLTTMTVPTTQVATYPVNQYGEVVNTESYSSFTTSTRTHNTVIVSTVQFTNSAGEITSSPTTLTVPTTEAVTYPVNSFGEVINTESYTSFTTSTRTHNTVIVSTVQFTNSAGEITSSPTTLTVPTTEVATYPVNSFGEVVNTESYTSFTTSTRTHNTVIVSTVQFTNSAGEITSSPTTLTVPTTEVATYPVNSFGEVVNTESYTSFTTSTRTHNTVIVSTVQFTNSAGEITSSPTTLTVPTTEVATYPVNSFGEVVNTESYTSFTTSTRTHNTVIVSTVQFTNSAGEITSSPTTLTVPTTEVATYPVNSFGEVVNTESYTSFTTSTRTHNTVIVSTVQFTNSAGEITSSPTTLTVPTTEVATYPVNSFGEVVNTESPLLQLH</sequence>
<name>A0ACB5TUH2_AMBMO</name>
<comment type="caution">
    <text evidence="1">The sequence shown here is derived from an EMBL/GenBank/DDBJ whole genome shotgun (WGS) entry which is preliminary data.</text>
</comment>
<protein>
    <submittedName>
        <fullName evidence="1">Unnamed protein product</fullName>
    </submittedName>
</protein>
<evidence type="ECO:0000313" key="1">
    <source>
        <dbReference type="EMBL" id="GME95683.1"/>
    </source>
</evidence>